<evidence type="ECO:0000313" key="2">
    <source>
        <dbReference type="EMBL" id="MCT7945412.1"/>
    </source>
</evidence>
<protein>
    <submittedName>
        <fullName evidence="2">Uncharacterized protein</fullName>
    </submittedName>
</protein>
<evidence type="ECO:0000256" key="1">
    <source>
        <dbReference type="SAM" id="MobiDB-lite"/>
    </source>
</evidence>
<dbReference type="EMBL" id="JAMTCC010000011">
    <property type="protein sequence ID" value="MCT7945412.1"/>
    <property type="molecule type" value="Genomic_DNA"/>
</dbReference>
<gene>
    <name evidence="2" type="ORF">NE536_08500</name>
</gene>
<feature type="region of interest" description="Disordered" evidence="1">
    <location>
        <begin position="1"/>
        <end position="48"/>
    </location>
</feature>
<evidence type="ECO:0000313" key="3">
    <source>
        <dbReference type="Proteomes" id="UP001155604"/>
    </source>
</evidence>
<accession>A0A9X2WTS6</accession>
<reference evidence="2" key="1">
    <citation type="journal article" date="2023" name="Int. J. Syst. Evol. Microbiol.">
        <title>&lt;i&gt;Shewanella septentrionalis&lt;/i&gt; sp. nov. and &lt;i&gt;Shewanella holmiensis&lt;/i&gt; sp. nov., isolated from Baltic Sea water and sediments.</title>
        <authorList>
            <person name="Martin-Rodriguez A.J."/>
            <person name="Thorell K."/>
            <person name="Joffre E."/>
            <person name="Jensie-Markopoulos S."/>
            <person name="Moore E.R.B."/>
            <person name="Sjoling A."/>
        </authorList>
    </citation>
    <scope>NUCLEOTIDE SEQUENCE</scope>
    <source>
        <strain evidence="2">SP1W3</strain>
    </source>
</reference>
<organism evidence="2 3">
    <name type="scientific">Shewanella septentrionalis</name>
    <dbReference type="NCBI Taxonomy" id="2952223"/>
    <lineage>
        <taxon>Bacteria</taxon>
        <taxon>Pseudomonadati</taxon>
        <taxon>Pseudomonadota</taxon>
        <taxon>Gammaproteobacteria</taxon>
        <taxon>Alteromonadales</taxon>
        <taxon>Shewanellaceae</taxon>
        <taxon>Shewanella</taxon>
    </lineage>
</organism>
<dbReference type="RefSeq" id="WP_261272419.1">
    <property type="nucleotide sequence ID" value="NZ_JAMTCC010000011.1"/>
</dbReference>
<dbReference type="Proteomes" id="UP001155604">
    <property type="component" value="Unassembled WGS sequence"/>
</dbReference>
<comment type="caution">
    <text evidence="2">The sequence shown here is derived from an EMBL/GenBank/DDBJ whole genome shotgun (WGS) entry which is preliminary data.</text>
</comment>
<feature type="compositionally biased region" description="Basic residues" evidence="1">
    <location>
        <begin position="18"/>
        <end position="30"/>
    </location>
</feature>
<keyword evidence="3" id="KW-1185">Reference proteome</keyword>
<sequence length="318" mass="35753">MAIKRKQISDAKAPATKHANKKPKKTKKVKSTSLAVKNKHAIKDDGSNKSFPKSKLVSELFKNDDEFKSAFDGTFKLSRDHVKHLGSIVKTSQIELKQALFIIHENKGYKKLGYADFKAYVENNLKISYDVALKQVWAARVAHVVNGPHAIGFFSDNSMLPMKDLTDEEIQDVVEHIEEEHGEDITINGKYTRKIVEAAMRSLDLLDKDNSDDGLDVEVNDEVKEDADLDFDDSDDETLDSDAKAKISAKQSNTEKVKQSESHRQFLKQFKIKADKFKSSKAIIAAFIDTDAGKKLKAVKKAIKLLTKHLKTLEASYE</sequence>
<dbReference type="AlphaFoldDB" id="A0A9X2WTS6"/>
<proteinExistence type="predicted"/>
<name>A0A9X2WTS6_9GAMM</name>